<sequence>MALFAGPQQKGPFETADDTTDVVFVVEGRKLYFNKMILGMCSPVFKTMFTSNFKEKEAEEVPLPDKKYRSMVAFLEQLHPVHSSTPITDITLAQILPLADEYQVEPLRQRCEQYIRTQVEMAGLGKALTEDQLLMYFWLCEEYRLPEHREQLVELGAKKRATELTQRRFYELLPPAAKSDLMTTRAEALEAFLYDTVADAFRRLSDVKEKMPEQCTNGYRTVECSRSDGRKLYFNKGILVVCSPVFKSMLFTLDANEIPLAGRNYKDVQAFLEQLHPVYSHQEPVTETTFTQILPLADEYQAKHVLEKCDQFIVTQTKKASSLTTDQVLLYLWLCETHLKKHRDTFLHLAAQRKSWELKKSRNYKLLPETTMLEVMTMRCVKLDDFMYGHLHYRCRGRKNDVCGMQTAEKLDNALEKHFKKRHSELFDLL</sequence>
<dbReference type="EMBL" id="JACVVK020000012">
    <property type="protein sequence ID" value="KAK7505031.1"/>
    <property type="molecule type" value="Genomic_DNA"/>
</dbReference>
<dbReference type="SUPFAM" id="SSF54695">
    <property type="entry name" value="POZ domain"/>
    <property type="match status" value="2"/>
</dbReference>
<dbReference type="PANTHER" id="PTHR22744:SF17">
    <property type="entry name" value="BTB DOMAIN-CONTAINING PROTEIN"/>
    <property type="match status" value="1"/>
</dbReference>
<evidence type="ECO:0000313" key="2">
    <source>
        <dbReference type="EMBL" id="KAK7505031.1"/>
    </source>
</evidence>
<proteinExistence type="predicted"/>
<dbReference type="AlphaFoldDB" id="A0ABD0M018"/>
<gene>
    <name evidence="2" type="ORF">BaRGS_00003601</name>
</gene>
<dbReference type="Pfam" id="PF00651">
    <property type="entry name" value="BTB"/>
    <property type="match status" value="2"/>
</dbReference>
<reference evidence="2 3" key="1">
    <citation type="journal article" date="2023" name="Sci. Data">
        <title>Genome assembly of the Korean intertidal mud-creeper Batillaria attramentaria.</title>
        <authorList>
            <person name="Patra A.K."/>
            <person name="Ho P.T."/>
            <person name="Jun S."/>
            <person name="Lee S.J."/>
            <person name="Kim Y."/>
            <person name="Won Y.J."/>
        </authorList>
    </citation>
    <scope>NUCLEOTIDE SEQUENCE [LARGE SCALE GENOMIC DNA]</scope>
    <source>
        <strain evidence="2">Wonlab-2016</strain>
    </source>
</reference>
<name>A0ABD0M018_9CAEN</name>
<keyword evidence="3" id="KW-1185">Reference proteome</keyword>
<evidence type="ECO:0000259" key="1">
    <source>
        <dbReference type="PROSITE" id="PS50097"/>
    </source>
</evidence>
<comment type="caution">
    <text evidence="2">The sequence shown here is derived from an EMBL/GenBank/DDBJ whole genome shotgun (WGS) entry which is preliminary data.</text>
</comment>
<dbReference type="PROSITE" id="PS50097">
    <property type="entry name" value="BTB"/>
    <property type="match status" value="1"/>
</dbReference>
<feature type="domain" description="BTB" evidence="1">
    <location>
        <begin position="20"/>
        <end position="87"/>
    </location>
</feature>
<accession>A0ABD0M018</accession>
<dbReference type="Gene3D" id="3.30.710.10">
    <property type="entry name" value="Potassium Channel Kv1.1, Chain A"/>
    <property type="match status" value="2"/>
</dbReference>
<dbReference type="InterPro" id="IPR011333">
    <property type="entry name" value="SKP1/BTB/POZ_sf"/>
</dbReference>
<dbReference type="PANTHER" id="PTHR22744">
    <property type="entry name" value="HELIX LOOP HELIX PROTEIN 21-RELATED"/>
    <property type="match status" value="1"/>
</dbReference>
<dbReference type="Proteomes" id="UP001519460">
    <property type="component" value="Unassembled WGS sequence"/>
</dbReference>
<protein>
    <recommendedName>
        <fullName evidence="1">BTB domain-containing protein</fullName>
    </recommendedName>
</protein>
<dbReference type="InterPro" id="IPR000210">
    <property type="entry name" value="BTB/POZ_dom"/>
</dbReference>
<organism evidence="2 3">
    <name type="scientific">Batillaria attramentaria</name>
    <dbReference type="NCBI Taxonomy" id="370345"/>
    <lineage>
        <taxon>Eukaryota</taxon>
        <taxon>Metazoa</taxon>
        <taxon>Spiralia</taxon>
        <taxon>Lophotrochozoa</taxon>
        <taxon>Mollusca</taxon>
        <taxon>Gastropoda</taxon>
        <taxon>Caenogastropoda</taxon>
        <taxon>Sorbeoconcha</taxon>
        <taxon>Cerithioidea</taxon>
        <taxon>Batillariidae</taxon>
        <taxon>Batillaria</taxon>
    </lineage>
</organism>
<dbReference type="SMART" id="SM00225">
    <property type="entry name" value="BTB"/>
    <property type="match status" value="2"/>
</dbReference>
<evidence type="ECO:0000313" key="3">
    <source>
        <dbReference type="Proteomes" id="UP001519460"/>
    </source>
</evidence>